<dbReference type="InterPro" id="IPR012675">
    <property type="entry name" value="Beta-grasp_dom_sf"/>
</dbReference>
<evidence type="ECO:0000256" key="5">
    <source>
        <dbReference type="ARBA" id="ARBA00023004"/>
    </source>
</evidence>
<dbReference type="EMBL" id="JAUKVY010000026">
    <property type="protein sequence ID" value="MDO1536287.1"/>
    <property type="molecule type" value="Genomic_DNA"/>
</dbReference>
<gene>
    <name evidence="9" type="ORF">Q2T77_28765</name>
</gene>
<keyword evidence="10" id="KW-1185">Reference proteome</keyword>
<dbReference type="PROSITE" id="PS51085">
    <property type="entry name" value="2FE2S_FER_2"/>
    <property type="match status" value="1"/>
</dbReference>
<evidence type="ECO:0000256" key="4">
    <source>
        <dbReference type="ARBA" id="ARBA00023002"/>
    </source>
</evidence>
<keyword evidence="2" id="KW-0001">2Fe-2S</keyword>
<feature type="domain" description="FAD-binding FR-type" evidence="8">
    <location>
        <begin position="3"/>
        <end position="105"/>
    </location>
</feature>
<keyword evidence="3" id="KW-0479">Metal-binding</keyword>
<evidence type="ECO:0000256" key="3">
    <source>
        <dbReference type="ARBA" id="ARBA00022723"/>
    </source>
</evidence>
<dbReference type="Proteomes" id="UP001169027">
    <property type="component" value="Unassembled WGS sequence"/>
</dbReference>
<dbReference type="Gene3D" id="3.10.20.30">
    <property type="match status" value="1"/>
</dbReference>
<dbReference type="InterPro" id="IPR036010">
    <property type="entry name" value="2Fe-2S_ferredoxin-like_sf"/>
</dbReference>
<feature type="domain" description="2Fe-2S ferredoxin-type" evidence="7">
    <location>
        <begin position="236"/>
        <end position="321"/>
    </location>
</feature>
<dbReference type="CDD" id="cd00207">
    <property type="entry name" value="fer2"/>
    <property type="match status" value="1"/>
</dbReference>
<dbReference type="Pfam" id="PF00111">
    <property type="entry name" value="Fer2"/>
    <property type="match status" value="1"/>
</dbReference>
<evidence type="ECO:0000313" key="9">
    <source>
        <dbReference type="EMBL" id="MDO1536287.1"/>
    </source>
</evidence>
<keyword evidence="1" id="KW-0285">Flavoprotein</keyword>
<organism evidence="9 10">
    <name type="scientific">Variovorax ginsengisoli</name>
    <dbReference type="NCBI Taxonomy" id="363844"/>
    <lineage>
        <taxon>Bacteria</taxon>
        <taxon>Pseudomonadati</taxon>
        <taxon>Pseudomonadota</taxon>
        <taxon>Betaproteobacteria</taxon>
        <taxon>Burkholderiales</taxon>
        <taxon>Comamonadaceae</taxon>
        <taxon>Variovorax</taxon>
    </lineage>
</organism>
<evidence type="ECO:0000256" key="1">
    <source>
        <dbReference type="ARBA" id="ARBA00022630"/>
    </source>
</evidence>
<dbReference type="RefSeq" id="WP_301814286.1">
    <property type="nucleotide sequence ID" value="NZ_JAUJZH010000026.1"/>
</dbReference>
<dbReference type="Gene3D" id="2.40.30.10">
    <property type="entry name" value="Translation factors"/>
    <property type="match status" value="1"/>
</dbReference>
<dbReference type="PRINTS" id="PR00409">
    <property type="entry name" value="PHDIOXRDTASE"/>
</dbReference>
<proteinExistence type="predicted"/>
<evidence type="ECO:0000259" key="8">
    <source>
        <dbReference type="PROSITE" id="PS51384"/>
    </source>
</evidence>
<dbReference type="EC" id="1.-.-.-" evidence="9"/>
<evidence type="ECO:0000259" key="7">
    <source>
        <dbReference type="PROSITE" id="PS51085"/>
    </source>
</evidence>
<reference evidence="9" key="1">
    <citation type="submission" date="2023-06" db="EMBL/GenBank/DDBJ databases">
        <authorList>
            <person name="Jiang Y."/>
            <person name="Liu Q."/>
        </authorList>
    </citation>
    <scope>NUCLEOTIDE SEQUENCE</scope>
    <source>
        <strain evidence="9">CGMCC 1.12090</strain>
    </source>
</reference>
<keyword evidence="4 9" id="KW-0560">Oxidoreductase</keyword>
<evidence type="ECO:0000256" key="6">
    <source>
        <dbReference type="ARBA" id="ARBA00023014"/>
    </source>
</evidence>
<dbReference type="InterPro" id="IPR001433">
    <property type="entry name" value="OxRdtase_FAD/NAD-bd"/>
</dbReference>
<dbReference type="PROSITE" id="PS00197">
    <property type="entry name" value="2FE2S_FER_1"/>
    <property type="match status" value="1"/>
</dbReference>
<dbReference type="PROSITE" id="PS51384">
    <property type="entry name" value="FAD_FR"/>
    <property type="match status" value="1"/>
</dbReference>
<dbReference type="SUPFAM" id="SSF54292">
    <property type="entry name" value="2Fe-2S ferredoxin-like"/>
    <property type="match status" value="1"/>
</dbReference>
<evidence type="ECO:0000313" key="10">
    <source>
        <dbReference type="Proteomes" id="UP001169027"/>
    </source>
</evidence>
<dbReference type="SUPFAM" id="SSF63380">
    <property type="entry name" value="Riboflavin synthase domain-like"/>
    <property type="match status" value="1"/>
</dbReference>
<keyword evidence="6" id="KW-0411">Iron-sulfur</keyword>
<dbReference type="SUPFAM" id="SSF52343">
    <property type="entry name" value="Ferredoxin reductase-like, C-terminal NADP-linked domain"/>
    <property type="match status" value="1"/>
</dbReference>
<dbReference type="InterPro" id="IPR006058">
    <property type="entry name" value="2Fe2S_fd_BS"/>
</dbReference>
<dbReference type="InterPro" id="IPR050415">
    <property type="entry name" value="MRET"/>
</dbReference>
<dbReference type="PANTHER" id="PTHR47354:SF1">
    <property type="entry name" value="CARNITINE MONOOXYGENASE REDUCTASE SUBUNIT"/>
    <property type="match status" value="1"/>
</dbReference>
<evidence type="ECO:0000256" key="2">
    <source>
        <dbReference type="ARBA" id="ARBA00022714"/>
    </source>
</evidence>
<dbReference type="InterPro" id="IPR017938">
    <property type="entry name" value="Riboflavin_synthase-like_b-brl"/>
</dbReference>
<sequence length="321" mass="35127">MTTATLRVRVSARREEARDIASFELVAADGQALPAFSAGAHIDVKVGDGLVRQYSLCNDSTETHRYLIAVLKDPATRGGSKAMHERVRVGDELEISAPRNLFPLAHEARRSVLLAGGIGVTPILCMAERLAAARADFELHHCTRSPERTAFRERIADGRFGSRVHHHFDDGPPEQKLDLAAFIARQDSDTHLYVCGPKGFMDAVLNEARSQGWPETRLHYEFFAAGPVDRANDQGFEVQVASSGQVVAVAKDETVAQALCRIGIEIPTSCEQGVCGTCITRVLEGVPDHKDVYFTADEQAANDQFTPCCSRSKSQRLVLDL</sequence>
<dbReference type="CDD" id="cd06185">
    <property type="entry name" value="PDR_like"/>
    <property type="match status" value="1"/>
</dbReference>
<comment type="caution">
    <text evidence="9">The sequence shown here is derived from an EMBL/GenBank/DDBJ whole genome shotgun (WGS) entry which is preliminary data.</text>
</comment>
<name>A0ABT8SE71_9BURK</name>
<dbReference type="Gene3D" id="3.40.50.80">
    <property type="entry name" value="Nucleotide-binding domain of ferredoxin-NADP reductase (FNR) module"/>
    <property type="match status" value="1"/>
</dbReference>
<dbReference type="GO" id="GO:0016491">
    <property type="term" value="F:oxidoreductase activity"/>
    <property type="evidence" value="ECO:0007669"/>
    <property type="project" value="UniProtKB-KW"/>
</dbReference>
<dbReference type="PANTHER" id="PTHR47354">
    <property type="entry name" value="NADH OXIDOREDUCTASE HCR"/>
    <property type="match status" value="1"/>
</dbReference>
<dbReference type="InterPro" id="IPR017927">
    <property type="entry name" value="FAD-bd_FR_type"/>
</dbReference>
<dbReference type="InterPro" id="IPR039261">
    <property type="entry name" value="FNR_nucleotide-bd"/>
</dbReference>
<keyword evidence="5" id="KW-0408">Iron</keyword>
<dbReference type="Pfam" id="PF00175">
    <property type="entry name" value="NAD_binding_1"/>
    <property type="match status" value="1"/>
</dbReference>
<dbReference type="InterPro" id="IPR001041">
    <property type="entry name" value="2Fe-2S_ferredoxin-type"/>
</dbReference>
<protein>
    <submittedName>
        <fullName evidence="9">PDR/VanB family oxidoreductase</fullName>
        <ecNumber evidence="9">1.-.-.-</ecNumber>
    </submittedName>
</protein>
<accession>A0ABT8SE71</accession>